<protein>
    <submittedName>
        <fullName evidence="1">Uncharacterized protein</fullName>
    </submittedName>
</protein>
<comment type="caution">
    <text evidence="1">The sequence shown here is derived from an EMBL/GenBank/DDBJ whole genome shotgun (WGS) entry which is preliminary data.</text>
</comment>
<accession>A0A1X0NKJ4</accession>
<gene>
    <name evidence="1" type="ORF">TM35_000371400</name>
</gene>
<proteinExistence type="predicted"/>
<sequence>MQHCGATIGEQRLNTKERDFMGVHFNHKNNTVSLSGKTIKRLQQAPSPDNTTVEELESTVSRMMCAGGVRGESLFPYYFFLKIVRRRLSRLNRGLIRPQNQENLPTNTGEIGQNWLTTLLKNEPVHPPQQLPSTATLATYASMYGWGALLFKDSGEVLAAGGARERTPHTILQAEALAVHPALRGFNVHLAGWGMASMGFLQPNCCCVGFPRAWLWGTRVSEGNCFLLRVVWILWGKICRVKQLL</sequence>
<dbReference type="OrthoDB" id="7462124at2759"/>
<evidence type="ECO:0000313" key="1">
    <source>
        <dbReference type="EMBL" id="ORC85167.1"/>
    </source>
</evidence>
<name>A0A1X0NKJ4_9TRYP</name>
<reference evidence="1 2" key="1">
    <citation type="submission" date="2017-03" db="EMBL/GenBank/DDBJ databases">
        <title>An alternative strategy for trypanosome survival in the mammalian bloodstream revealed through genome and transcriptome analysis of the ubiquitous bovine parasite Trypanosoma (Megatrypanum) theileri.</title>
        <authorList>
            <person name="Kelly S."/>
            <person name="Ivens A."/>
            <person name="Mott A."/>
            <person name="O'Neill E."/>
            <person name="Emms D."/>
            <person name="Macleod O."/>
            <person name="Voorheis P."/>
            <person name="Matthews J."/>
            <person name="Matthews K."/>
            <person name="Carrington M."/>
        </authorList>
    </citation>
    <scope>NUCLEOTIDE SEQUENCE [LARGE SCALE GENOMIC DNA]</scope>
    <source>
        <strain evidence="1">Edinburgh</strain>
    </source>
</reference>
<dbReference type="GeneID" id="39989220"/>
<dbReference type="AlphaFoldDB" id="A0A1X0NKJ4"/>
<dbReference type="Proteomes" id="UP000192257">
    <property type="component" value="Unassembled WGS sequence"/>
</dbReference>
<dbReference type="RefSeq" id="XP_028879233.1">
    <property type="nucleotide sequence ID" value="XM_029029440.1"/>
</dbReference>
<evidence type="ECO:0000313" key="2">
    <source>
        <dbReference type="Proteomes" id="UP000192257"/>
    </source>
</evidence>
<dbReference type="VEuPathDB" id="TriTrypDB:TM35_000371400"/>
<dbReference type="EMBL" id="NBCO01000037">
    <property type="protein sequence ID" value="ORC85167.1"/>
    <property type="molecule type" value="Genomic_DNA"/>
</dbReference>
<keyword evidence="2" id="KW-1185">Reference proteome</keyword>
<organism evidence="1 2">
    <name type="scientific">Trypanosoma theileri</name>
    <dbReference type="NCBI Taxonomy" id="67003"/>
    <lineage>
        <taxon>Eukaryota</taxon>
        <taxon>Discoba</taxon>
        <taxon>Euglenozoa</taxon>
        <taxon>Kinetoplastea</taxon>
        <taxon>Metakinetoplastina</taxon>
        <taxon>Trypanosomatida</taxon>
        <taxon>Trypanosomatidae</taxon>
        <taxon>Trypanosoma</taxon>
    </lineage>
</organism>